<accession>A0A7R6PEN6</accession>
<evidence type="ECO:0000259" key="2">
    <source>
        <dbReference type="PROSITE" id="PS51462"/>
    </source>
</evidence>
<dbReference type="RefSeq" id="WP_201328642.1">
    <property type="nucleotide sequence ID" value="NZ_AP017470.1"/>
</dbReference>
<evidence type="ECO:0000313" key="4">
    <source>
        <dbReference type="Proteomes" id="UP000595564"/>
    </source>
</evidence>
<keyword evidence="1" id="KW-0378">Hydrolase</keyword>
<protein>
    <submittedName>
        <fullName evidence="3">MutT/nudix family protein</fullName>
    </submittedName>
</protein>
<proteinExistence type="predicted"/>
<reference evidence="3 4" key="1">
    <citation type="journal article" date="2012" name="Extremophiles">
        <title>Thermotomaculum hydrothermale gen. nov., sp. nov., a novel heterotrophic thermophile within the phylum Acidobacteria from a deep-sea hydrothermal vent chimney in the Southern Okinawa Trough.</title>
        <authorList>
            <person name="Izumi H."/>
            <person name="Nunoura T."/>
            <person name="Miyazaki M."/>
            <person name="Mino S."/>
            <person name="Toki T."/>
            <person name="Takai K."/>
            <person name="Sako Y."/>
            <person name="Sawabe T."/>
            <person name="Nakagawa S."/>
        </authorList>
    </citation>
    <scope>NUCLEOTIDE SEQUENCE [LARGE SCALE GENOMIC DNA]</scope>
    <source>
        <strain evidence="3 4">AC55</strain>
    </source>
</reference>
<sequence>MKYEFVVNVFVFNKDGTALAFIKREKKPFVGFYLPPGGHIEEGEHPIHAAVREVKEETGLDVEIIDFRPGIPIVLDATTVRIPSPLHVQIEYIDQNHKHIDFIFVAEVIGDDKLSDEFKGKVKWFHYNEIKGKKMPKNVKDVANFLFRWRRGE</sequence>
<dbReference type="GO" id="GO:0016787">
    <property type="term" value="F:hydrolase activity"/>
    <property type="evidence" value="ECO:0007669"/>
    <property type="project" value="UniProtKB-KW"/>
</dbReference>
<keyword evidence="4" id="KW-1185">Reference proteome</keyword>
<evidence type="ECO:0000313" key="3">
    <source>
        <dbReference type="EMBL" id="BBB32298.1"/>
    </source>
</evidence>
<gene>
    <name evidence="3" type="ORF">TTHT_0727</name>
</gene>
<dbReference type="InterPro" id="IPR020084">
    <property type="entry name" value="NUDIX_hydrolase_CS"/>
</dbReference>
<dbReference type="AlphaFoldDB" id="A0A7R6PEN6"/>
<evidence type="ECO:0000256" key="1">
    <source>
        <dbReference type="ARBA" id="ARBA00022801"/>
    </source>
</evidence>
<dbReference type="Gene3D" id="3.90.79.10">
    <property type="entry name" value="Nucleoside Triphosphate Pyrophosphohydrolase"/>
    <property type="match status" value="1"/>
</dbReference>
<dbReference type="InterPro" id="IPR000086">
    <property type="entry name" value="NUDIX_hydrolase_dom"/>
</dbReference>
<dbReference type="Proteomes" id="UP000595564">
    <property type="component" value="Chromosome"/>
</dbReference>
<dbReference type="Pfam" id="PF00293">
    <property type="entry name" value="NUDIX"/>
    <property type="match status" value="1"/>
</dbReference>
<dbReference type="SUPFAM" id="SSF55811">
    <property type="entry name" value="Nudix"/>
    <property type="match status" value="1"/>
</dbReference>
<dbReference type="PROSITE" id="PS00893">
    <property type="entry name" value="NUDIX_BOX"/>
    <property type="match status" value="1"/>
</dbReference>
<name>A0A7R6PEN6_9BACT</name>
<dbReference type="PANTHER" id="PTHR43736">
    <property type="entry name" value="ADP-RIBOSE PYROPHOSPHATASE"/>
    <property type="match status" value="1"/>
</dbReference>
<dbReference type="CDD" id="cd03674">
    <property type="entry name" value="NUDIX_Hydrolase"/>
    <property type="match status" value="1"/>
</dbReference>
<dbReference type="KEGG" id="thyd:TTHT_0727"/>
<organism evidence="3 4">
    <name type="scientific">Thermotomaculum hydrothermale</name>
    <dbReference type="NCBI Taxonomy" id="981385"/>
    <lineage>
        <taxon>Bacteria</taxon>
        <taxon>Pseudomonadati</taxon>
        <taxon>Acidobacteriota</taxon>
        <taxon>Holophagae</taxon>
        <taxon>Thermotomaculales</taxon>
        <taxon>Thermotomaculaceae</taxon>
        <taxon>Thermotomaculum</taxon>
    </lineage>
</organism>
<dbReference type="PROSITE" id="PS51462">
    <property type="entry name" value="NUDIX"/>
    <property type="match status" value="1"/>
</dbReference>
<feature type="domain" description="Nudix hydrolase" evidence="2">
    <location>
        <begin position="2"/>
        <end position="148"/>
    </location>
</feature>
<dbReference type="InterPro" id="IPR015797">
    <property type="entry name" value="NUDIX_hydrolase-like_dom_sf"/>
</dbReference>
<dbReference type="EMBL" id="AP017470">
    <property type="protein sequence ID" value="BBB32298.1"/>
    <property type="molecule type" value="Genomic_DNA"/>
</dbReference>
<dbReference type="PANTHER" id="PTHR43736:SF1">
    <property type="entry name" value="DIHYDRONEOPTERIN TRIPHOSPHATE DIPHOSPHATASE"/>
    <property type="match status" value="1"/>
</dbReference>